<evidence type="ECO:0000313" key="3">
    <source>
        <dbReference type="EMBL" id="ELP83560.1"/>
    </source>
</evidence>
<dbReference type="GeneID" id="14882540"/>
<dbReference type="AlphaFoldDB" id="L7FJ73"/>
<evidence type="ECO:0000259" key="2">
    <source>
        <dbReference type="Pfam" id="PF13229"/>
    </source>
</evidence>
<dbReference type="KEGG" id="eiv:EIN_001610"/>
<dbReference type="PANTHER" id="PTHR36453:SF1">
    <property type="entry name" value="RIGHT HANDED BETA HELIX DOMAIN-CONTAINING PROTEIN"/>
    <property type="match status" value="1"/>
</dbReference>
<dbReference type="Pfam" id="PF13229">
    <property type="entry name" value="Beta_helix"/>
    <property type="match status" value="1"/>
</dbReference>
<feature type="domain" description="Right handed beta helix" evidence="2">
    <location>
        <begin position="425"/>
        <end position="579"/>
    </location>
</feature>
<evidence type="ECO:0000313" key="4">
    <source>
        <dbReference type="Proteomes" id="UP000014680"/>
    </source>
</evidence>
<dbReference type="EMBL" id="KB207266">
    <property type="protein sequence ID" value="ELP83560.1"/>
    <property type="molecule type" value="Genomic_DNA"/>
</dbReference>
<feature type="signal peptide" evidence="1">
    <location>
        <begin position="1"/>
        <end position="22"/>
    </location>
</feature>
<feature type="chain" id="PRO_5003973696" description="Right handed beta helix domain-containing protein" evidence="1">
    <location>
        <begin position="23"/>
        <end position="822"/>
    </location>
</feature>
<reference evidence="3 4" key="1">
    <citation type="submission" date="2012-10" db="EMBL/GenBank/DDBJ databases">
        <authorList>
            <person name="Zafar N."/>
            <person name="Inman J."/>
            <person name="Hall N."/>
            <person name="Lorenzi H."/>
            <person name="Caler E."/>
        </authorList>
    </citation>
    <scope>NUCLEOTIDE SEQUENCE [LARGE SCALE GENOMIC DNA]</scope>
    <source>
        <strain evidence="3 4">IP1</strain>
    </source>
</reference>
<dbReference type="Proteomes" id="UP000014680">
    <property type="component" value="Unassembled WGS sequence"/>
</dbReference>
<dbReference type="RefSeq" id="XP_004182906.1">
    <property type="nucleotide sequence ID" value="XM_004182858.1"/>
</dbReference>
<dbReference type="InterPro" id="IPR039448">
    <property type="entry name" value="Beta_helix"/>
</dbReference>
<gene>
    <name evidence="3" type="ORF">EIN_001610</name>
</gene>
<sequence>MPQDIMNLKFVLIVLLIVSTFSRDIYVDNTSGSDQNPGDSKIYPFESIQKAISSIASSEIIEPVTIYIKSGYYPFVNNSIDITKWSIKNSTIPRPITITKYPNENPPVITGGVKIPISSFRSLNSETDKAQYEKIQSSKRNSIKVCDLDKLYDRIDLGIFEADSNAEIYVDDKRFRVARYPNYEYTDTSHQTERIFILPPTDTSVQLTPNVTGYYIPRTEVLCGNETTFKSEQSVNGKYYYLYKNDSSYWTLSTRFDCGVPTQSDGAYFTIKRTAMAGEVKAVEESGAKGNPVLQQPNYIYRGNMWTAYAPDKLGRTFYYSNDKLGEYTKYDSVWMRGYWLIFSQDQAVKGTIDKNKRTVTVDRALGGGDFEGMISGMPFYIFNLIEELDEEGEYYIDYEEKKLYIYLPAIVDKVWISQTTSLLVNVHTFNNLTIQNIIFEYTRKTMMSFYLSNNILVKNCTFRHSGLMGIYFSGNQSTITHNIFYDMGSEAVYMRCGNFTTLYRGECYLTHNYANTTSQVSFTFVPAFSIAFVGNYMKHNYVENNPHLGYAHNGAYLEISYNEAKNICTRASDCGALYSGTHWEYSGNVIKRNFFHDSTGFGQPGGGSFVIGIYLDDNLSKQRVYQNVVSNFVGRCIEHGSGRSNLIYNNIFYKCNDGYTGDSRGPRRYHTTPNVFYNLLDTMVNDGVDRYTSPWKDQFPEWALLPKTSEELMKEENLHWLYMENSEIYCNVFYNHKKDYVFTEQCDKYMKRWEMNTNSSQDPMFYDVDNNDFKMRKEGEIYKYNCWEEIPYENIGINKRDNAYSVLTEFLTVICLVVFLF</sequence>
<dbReference type="PANTHER" id="PTHR36453">
    <property type="entry name" value="SECRETED PROTEIN-RELATED"/>
    <property type="match status" value="1"/>
</dbReference>
<dbReference type="InterPro" id="IPR011050">
    <property type="entry name" value="Pectin_lyase_fold/virulence"/>
</dbReference>
<keyword evidence="1" id="KW-0732">Signal</keyword>
<accession>L7FJ73</accession>
<proteinExistence type="predicted"/>
<organism evidence="3 4">
    <name type="scientific">Entamoeba invadens IP1</name>
    <dbReference type="NCBI Taxonomy" id="370355"/>
    <lineage>
        <taxon>Eukaryota</taxon>
        <taxon>Amoebozoa</taxon>
        <taxon>Evosea</taxon>
        <taxon>Archamoebae</taxon>
        <taxon>Mastigamoebida</taxon>
        <taxon>Entamoebidae</taxon>
        <taxon>Entamoeba</taxon>
    </lineage>
</organism>
<dbReference type="Gene3D" id="2.160.20.10">
    <property type="entry name" value="Single-stranded right-handed beta-helix, Pectin lyase-like"/>
    <property type="match status" value="2"/>
</dbReference>
<dbReference type="SUPFAM" id="SSF51126">
    <property type="entry name" value="Pectin lyase-like"/>
    <property type="match status" value="1"/>
</dbReference>
<dbReference type="OrthoDB" id="6160420at2759"/>
<keyword evidence="4" id="KW-1185">Reference proteome</keyword>
<dbReference type="VEuPathDB" id="AmoebaDB:EIN_001610"/>
<protein>
    <recommendedName>
        <fullName evidence="2">Right handed beta helix domain-containing protein</fullName>
    </recommendedName>
</protein>
<dbReference type="InterPro" id="IPR012334">
    <property type="entry name" value="Pectin_lyas_fold"/>
</dbReference>
<evidence type="ECO:0000256" key="1">
    <source>
        <dbReference type="SAM" id="SignalP"/>
    </source>
</evidence>
<name>L7FJ73_ENTIV</name>